<dbReference type="Gene3D" id="2.40.128.110">
    <property type="entry name" value="Lipid/polyisoprenoid-binding, YceI-like"/>
    <property type="match status" value="1"/>
</dbReference>
<gene>
    <name evidence="5" type="ORF">N868_04855</name>
</gene>
<evidence type="ECO:0000313" key="5">
    <source>
        <dbReference type="EMBL" id="KGM11871.1"/>
    </source>
</evidence>
<evidence type="ECO:0000256" key="3">
    <source>
        <dbReference type="SAM" id="Phobius"/>
    </source>
</evidence>
<dbReference type="SMART" id="SM00867">
    <property type="entry name" value="YceI"/>
    <property type="match status" value="1"/>
</dbReference>
<dbReference type="EMBL" id="AXCY01000012">
    <property type="protein sequence ID" value="KGM11871.1"/>
    <property type="molecule type" value="Genomic_DNA"/>
</dbReference>
<dbReference type="InterPro" id="IPR036761">
    <property type="entry name" value="TTHA0802/YceI-like_sf"/>
</dbReference>
<feature type="compositionally biased region" description="Basic and acidic residues" evidence="2">
    <location>
        <begin position="1"/>
        <end position="13"/>
    </location>
</feature>
<dbReference type="PANTHER" id="PTHR34406:SF1">
    <property type="entry name" value="PROTEIN YCEI"/>
    <property type="match status" value="1"/>
</dbReference>
<proteinExistence type="inferred from homology"/>
<feature type="domain" description="Lipid/polyisoprenoid-binding YceI-like" evidence="4">
    <location>
        <begin position="87"/>
        <end position="252"/>
    </location>
</feature>
<sequence>MAERTRPARRGDVRPSAPRPRREPDPEVTRRRGLVTLGAVLLVVALLTGGPWVYARVVAPQEREPLVLPEETHEPATVAGPLDVEGTWQVGPGSEAGYRIDEVLAGEAVTVVGRTQEVTGALTVTGGMLTQVEVAVDMAGVATDESARDAYFRRALDTTTYPQAVFRLTEPVDVSGLATAQEPVLVPVAGTLTLHGVDRPVTLEVEARRTPDGVQVAATAPVVLEDFGLSAPDLGFVTVEPQGTLELLLELTR</sequence>
<dbReference type="PANTHER" id="PTHR34406">
    <property type="entry name" value="PROTEIN YCEI"/>
    <property type="match status" value="1"/>
</dbReference>
<keyword evidence="3" id="KW-1133">Transmembrane helix</keyword>
<keyword evidence="6" id="KW-1185">Reference proteome</keyword>
<protein>
    <recommendedName>
        <fullName evidence="4">Lipid/polyisoprenoid-binding YceI-like domain-containing protein</fullName>
    </recommendedName>
</protein>
<comment type="caution">
    <text evidence="5">The sequence shown here is derived from an EMBL/GenBank/DDBJ whole genome shotgun (WGS) entry which is preliminary data.</text>
</comment>
<evidence type="ECO:0000259" key="4">
    <source>
        <dbReference type="SMART" id="SM00867"/>
    </source>
</evidence>
<comment type="similarity">
    <text evidence="1">Belongs to the UPF0312 family.</text>
</comment>
<reference evidence="5 6" key="2">
    <citation type="journal article" date="2015" name="Stand. Genomic Sci.">
        <title>Draft genome sequence of Cellulomonas carbonis T26(T) and comparative analysis of six Cellulomonas genomes.</title>
        <authorList>
            <person name="Zhuang W."/>
            <person name="Zhang S."/>
            <person name="Xia X."/>
            <person name="Wang G."/>
        </authorList>
    </citation>
    <scope>NUCLEOTIDE SEQUENCE [LARGE SCALE GENOMIC DNA]</scope>
    <source>
        <strain evidence="5 6">T26</strain>
    </source>
</reference>
<keyword evidence="3" id="KW-0472">Membrane</keyword>
<feature type="compositionally biased region" description="Basic and acidic residues" evidence="2">
    <location>
        <begin position="20"/>
        <end position="29"/>
    </location>
</feature>
<dbReference type="SUPFAM" id="SSF101874">
    <property type="entry name" value="YceI-like"/>
    <property type="match status" value="1"/>
</dbReference>
<dbReference type="RefSeq" id="WP_081978528.1">
    <property type="nucleotide sequence ID" value="NZ_AXCY01000012.1"/>
</dbReference>
<name>A0A0A0BVC7_9CELL</name>
<dbReference type="InterPro" id="IPR007372">
    <property type="entry name" value="Lipid/polyisoprenoid-bd_YceI"/>
</dbReference>
<dbReference type="AlphaFoldDB" id="A0A0A0BVC7"/>
<dbReference type="Proteomes" id="UP000029839">
    <property type="component" value="Unassembled WGS sequence"/>
</dbReference>
<dbReference type="OrthoDB" id="117810at2"/>
<feature type="transmembrane region" description="Helical" evidence="3">
    <location>
        <begin position="34"/>
        <end position="54"/>
    </location>
</feature>
<feature type="region of interest" description="Disordered" evidence="2">
    <location>
        <begin position="1"/>
        <end position="29"/>
    </location>
</feature>
<organism evidence="5 6">
    <name type="scientific">Cellulomonas carbonis T26</name>
    <dbReference type="NCBI Taxonomy" id="947969"/>
    <lineage>
        <taxon>Bacteria</taxon>
        <taxon>Bacillati</taxon>
        <taxon>Actinomycetota</taxon>
        <taxon>Actinomycetes</taxon>
        <taxon>Micrococcales</taxon>
        <taxon>Cellulomonadaceae</taxon>
        <taxon>Cellulomonas</taxon>
    </lineage>
</organism>
<evidence type="ECO:0000256" key="2">
    <source>
        <dbReference type="SAM" id="MobiDB-lite"/>
    </source>
</evidence>
<evidence type="ECO:0000313" key="6">
    <source>
        <dbReference type="Proteomes" id="UP000029839"/>
    </source>
</evidence>
<keyword evidence="3" id="KW-0812">Transmembrane</keyword>
<accession>A0A0A0BVC7</accession>
<reference evidence="5 6" key="1">
    <citation type="submission" date="2013-08" db="EMBL/GenBank/DDBJ databases">
        <title>Genome sequencing of Cellulomonas carbonis T26.</title>
        <authorList>
            <person name="Chen F."/>
            <person name="Li Y."/>
            <person name="Wang G."/>
        </authorList>
    </citation>
    <scope>NUCLEOTIDE SEQUENCE [LARGE SCALE GENOMIC DNA]</scope>
    <source>
        <strain evidence="5 6">T26</strain>
    </source>
</reference>
<evidence type="ECO:0000256" key="1">
    <source>
        <dbReference type="ARBA" id="ARBA00008812"/>
    </source>
</evidence>
<dbReference type="Pfam" id="PF04264">
    <property type="entry name" value="YceI"/>
    <property type="match status" value="1"/>
</dbReference>